<dbReference type="AlphaFoldDB" id="J9D598"/>
<protein>
    <submittedName>
        <fullName evidence="2">Uncharacterized protein</fullName>
    </submittedName>
</protein>
<evidence type="ECO:0000313" key="3">
    <source>
        <dbReference type="Proteomes" id="UP000003163"/>
    </source>
</evidence>
<name>J9D598_EDHAE</name>
<dbReference type="STRING" id="1003232.J9D598"/>
<dbReference type="Proteomes" id="UP000003163">
    <property type="component" value="Unassembled WGS sequence"/>
</dbReference>
<feature type="compositionally biased region" description="Basic residues" evidence="1">
    <location>
        <begin position="1115"/>
        <end position="1147"/>
    </location>
</feature>
<organism evidence="2 3">
    <name type="scientific">Edhazardia aedis (strain USNM 41457)</name>
    <name type="common">Microsporidian parasite</name>
    <dbReference type="NCBI Taxonomy" id="1003232"/>
    <lineage>
        <taxon>Eukaryota</taxon>
        <taxon>Fungi</taxon>
        <taxon>Fungi incertae sedis</taxon>
        <taxon>Microsporidia</taxon>
        <taxon>Edhazardia</taxon>
    </lineage>
</organism>
<feature type="compositionally biased region" description="Basic and acidic residues" evidence="1">
    <location>
        <begin position="186"/>
        <end position="199"/>
    </location>
</feature>
<keyword evidence="3" id="KW-1185">Reference proteome</keyword>
<comment type="caution">
    <text evidence="2">The sequence shown here is derived from an EMBL/GenBank/DDBJ whole genome shotgun (WGS) entry which is preliminary data.</text>
</comment>
<evidence type="ECO:0000256" key="1">
    <source>
        <dbReference type="SAM" id="MobiDB-lite"/>
    </source>
</evidence>
<reference evidence="3" key="2">
    <citation type="submission" date="2015-07" db="EMBL/GenBank/DDBJ databases">
        <title>Contrasting host-pathogen interactions and genome evolution in two generalist and specialist microsporidian pathogens of mosquitoes.</title>
        <authorList>
            <consortium name="The Broad Institute Genomics Platform"/>
            <consortium name="The Broad Institute Genome Sequencing Center for Infectious Disease"/>
            <person name="Cuomo C.A."/>
            <person name="Sanscrainte N.D."/>
            <person name="Goldberg J.M."/>
            <person name="Heiman D."/>
            <person name="Young S."/>
            <person name="Zeng Q."/>
            <person name="Becnel J.J."/>
            <person name="Birren B.W."/>
        </authorList>
    </citation>
    <scope>NUCLEOTIDE SEQUENCE [LARGE SCALE GENOMIC DNA]</scope>
    <source>
        <strain evidence="3">USNM 41457</strain>
    </source>
</reference>
<evidence type="ECO:0000313" key="2">
    <source>
        <dbReference type="EMBL" id="EJW02704.1"/>
    </source>
</evidence>
<dbReference type="SUPFAM" id="SSF50998">
    <property type="entry name" value="Quinoprotein alcohol dehydrogenase-like"/>
    <property type="match status" value="1"/>
</dbReference>
<reference evidence="2 3" key="1">
    <citation type="submission" date="2011-08" db="EMBL/GenBank/DDBJ databases">
        <authorList>
            <person name="Liu Z.J."/>
            <person name="Shi F.L."/>
            <person name="Lu J.Q."/>
            <person name="Li M."/>
            <person name="Wang Z.L."/>
        </authorList>
    </citation>
    <scope>NUCLEOTIDE SEQUENCE [LARGE SCALE GENOMIC DNA]</scope>
    <source>
        <strain evidence="2 3">USNM 41457</strain>
    </source>
</reference>
<feature type="region of interest" description="Disordered" evidence="1">
    <location>
        <begin position="640"/>
        <end position="661"/>
    </location>
</feature>
<feature type="compositionally biased region" description="Low complexity" evidence="1">
    <location>
        <begin position="426"/>
        <end position="438"/>
    </location>
</feature>
<dbReference type="InterPro" id="IPR011047">
    <property type="entry name" value="Quinoprotein_ADH-like_sf"/>
</dbReference>
<feature type="compositionally biased region" description="Low complexity" evidence="1">
    <location>
        <begin position="1148"/>
        <end position="1157"/>
    </location>
</feature>
<feature type="region of interest" description="Disordered" evidence="1">
    <location>
        <begin position="382"/>
        <end position="479"/>
    </location>
</feature>
<dbReference type="OrthoDB" id="538223at2759"/>
<dbReference type="VEuPathDB" id="MicrosporidiaDB:EDEG_02888"/>
<feature type="region of interest" description="Disordered" evidence="1">
    <location>
        <begin position="1099"/>
        <end position="1191"/>
    </location>
</feature>
<accession>J9D598</accession>
<feature type="compositionally biased region" description="Basic residues" evidence="1">
    <location>
        <begin position="396"/>
        <end position="413"/>
    </location>
</feature>
<feature type="compositionally biased region" description="Polar residues" evidence="1">
    <location>
        <begin position="1099"/>
        <end position="1108"/>
    </location>
</feature>
<proteinExistence type="predicted"/>
<sequence>MYTTCAAICLKGMQNGRISDFSSFCCESNKNLSNNSENVNTESNFNLTNSNSSLIDSTDYRNANGYLGKIKNFGDGSVYSESFVENTCEEENSTSNIYENAKKEKEKKLTGDIIEEKSIDFLEESEISDEIIFSRSDFRKSNKNSKKKKIEKMQESKKYKNDVIENKAESKMSIEHYEIENKIEANHKNKQKENLDSETMKNSGDKNVQSTIINSNRNTQTCDMNYISNINLKKYKLLLVLRRGTIKTMTFNRENLIDETTNQIITELGDESSTRAICVTEGGRMVLIGGIWPFLLAFDTQKLEDNVLTFETDGHSLIGVCASRNAPRFCGSTTFNFLYEWVYTISGNTKSNFLKKRNKVRSANQDLICTCSLGVFNQDLRENKDIRKGKNQSNRNSKKQPRNKTRGRGRKKYKDSTSDSTDDYSSDFSTNSTVISRKINIRKNSKNTKNTRSNKSNCKTTSKNSSKNSNNKDTSYINTNNFQNDVKHEKTCPIYQNSNNPNNVIIGNWNKRIILIHEDENVHCTRLTYLCNDLLVCVCTDNTVKILSNDQKEISVESVEILCPHPNLPVFFLSGIFQRSSGYFEPTDSFCKFTGNSEENNLDFIRTNKGFLDNIDFNRHDSIDKNAFDNTKCNQEISASNNINTENNPKNNSTDINNPNDMPERYTLFTSPEKYSDLDLTNNSSPINNKFSYKNITSESKNSHPYKIDFQPISLDQSNANLIQQTNTSTVYSLRLYDMFGNCLYEKETERGLTESYFTNDGTKFICGNYAGRLLIFSVNNYTKRYENVPKEQFTRAELALHFNDGDVQQYEDDACVYKLDGNCNIIGSTPLTDNLPKQELPDNQNKFVFSKSIDEHSIEKYSSRDENSSIDKYLQKFSSETFLKSCEEKYFIKKKNFIETTNDENEDFIQNTSDSNNFAQEYYSEVFPIQTCIGIFAKDSQNQPPMPLQLHKNEKYLSTYYPKNFLNTIPSYKIQTDIFEKTTLNQKIQKHSYHFNIEKIAFNHLYPYFLTFQQFKRKYILESHEKNTITTQEVAETNNDFTSETYPITSESNLQLNTDCESTDYLTSDYESTESSSSINTRQFVFTRAAARNLSNYREPTLDTESSSFDEKKKKNVKNTKKRGRKPAAKKGRSRKAVRKNVKKKSASCSDSSESSEVLRAKKINRNTKKNNKSSNNRGRSIISDSDDDY</sequence>
<feature type="compositionally biased region" description="Basic residues" evidence="1">
    <location>
        <begin position="1162"/>
        <end position="1173"/>
    </location>
</feature>
<feature type="region of interest" description="Disordered" evidence="1">
    <location>
        <begin position="186"/>
        <end position="208"/>
    </location>
</feature>
<gene>
    <name evidence="2" type="ORF">EDEG_02888</name>
</gene>
<dbReference type="EMBL" id="AFBI03000059">
    <property type="protein sequence ID" value="EJW02704.1"/>
    <property type="molecule type" value="Genomic_DNA"/>
</dbReference>
<dbReference type="HOGENOM" id="CLU_271813_0_0_1"/>
<feature type="compositionally biased region" description="Low complexity" evidence="1">
    <location>
        <begin position="1174"/>
        <end position="1185"/>
    </location>
</feature>
<feature type="compositionally biased region" description="Low complexity" evidence="1">
    <location>
        <begin position="447"/>
        <end position="475"/>
    </location>
</feature>
<feature type="compositionally biased region" description="Low complexity" evidence="1">
    <location>
        <begin position="641"/>
        <end position="652"/>
    </location>
</feature>
<dbReference type="InParanoid" id="J9D598"/>